<dbReference type="Pfam" id="PF13472">
    <property type="entry name" value="Lipase_GDSL_2"/>
    <property type="match status" value="1"/>
</dbReference>
<gene>
    <name evidence="3" type="ORF">IC229_19860</name>
</gene>
<dbReference type="GO" id="GO:0004622">
    <property type="term" value="F:phosphatidylcholine lysophospholipase activity"/>
    <property type="evidence" value="ECO:0007669"/>
    <property type="project" value="TreeGrafter"/>
</dbReference>
<evidence type="ECO:0000259" key="2">
    <source>
        <dbReference type="Pfam" id="PF13472"/>
    </source>
</evidence>
<name>A0A927AU80_9BACT</name>
<dbReference type="AlphaFoldDB" id="A0A927AU80"/>
<protein>
    <recommendedName>
        <fullName evidence="2">SGNH hydrolase-type esterase domain-containing protein</fullName>
    </recommendedName>
</protein>
<dbReference type="Gene3D" id="3.40.50.1110">
    <property type="entry name" value="SGNH hydrolase"/>
    <property type="match status" value="1"/>
</dbReference>
<evidence type="ECO:0000256" key="1">
    <source>
        <dbReference type="SAM" id="SignalP"/>
    </source>
</evidence>
<reference evidence="3" key="1">
    <citation type="submission" date="2020-09" db="EMBL/GenBank/DDBJ databases">
        <authorList>
            <person name="Kim M.K."/>
        </authorList>
    </citation>
    <scope>NUCLEOTIDE SEQUENCE</scope>
    <source>
        <strain evidence="3">BT702</strain>
    </source>
</reference>
<dbReference type="InterPro" id="IPR036514">
    <property type="entry name" value="SGNH_hydro_sf"/>
</dbReference>
<proteinExistence type="predicted"/>
<keyword evidence="1" id="KW-0732">Signal</keyword>
<feature type="domain" description="SGNH hydrolase-type esterase" evidence="2">
    <location>
        <begin position="53"/>
        <end position="202"/>
    </location>
</feature>
<dbReference type="PANTHER" id="PTHR30383:SF5">
    <property type="entry name" value="SGNH HYDROLASE-TYPE ESTERASE DOMAIN-CONTAINING PROTEIN"/>
    <property type="match status" value="1"/>
</dbReference>
<feature type="signal peptide" evidence="1">
    <location>
        <begin position="1"/>
        <end position="16"/>
    </location>
</feature>
<feature type="chain" id="PRO_5037710487" description="SGNH hydrolase-type esterase domain-containing protein" evidence="1">
    <location>
        <begin position="17"/>
        <end position="212"/>
    </location>
</feature>
<dbReference type="PANTHER" id="PTHR30383">
    <property type="entry name" value="THIOESTERASE 1/PROTEASE 1/LYSOPHOSPHOLIPASE L1"/>
    <property type="match status" value="1"/>
</dbReference>
<accession>A0A927AU80</accession>
<evidence type="ECO:0000313" key="3">
    <source>
        <dbReference type="EMBL" id="MBD2702912.1"/>
    </source>
</evidence>
<dbReference type="EMBL" id="JACWZY010000018">
    <property type="protein sequence ID" value="MBD2702912.1"/>
    <property type="molecule type" value="Genomic_DNA"/>
</dbReference>
<dbReference type="RefSeq" id="WP_190888762.1">
    <property type="nucleotide sequence ID" value="NZ_JACWZY010000018.1"/>
</dbReference>
<organism evidence="3 4">
    <name type="scientific">Spirosoma profusum</name>
    <dbReference type="NCBI Taxonomy" id="2771354"/>
    <lineage>
        <taxon>Bacteria</taxon>
        <taxon>Pseudomonadati</taxon>
        <taxon>Bacteroidota</taxon>
        <taxon>Cytophagia</taxon>
        <taxon>Cytophagales</taxon>
        <taxon>Cytophagaceae</taxon>
        <taxon>Spirosoma</taxon>
    </lineage>
</organism>
<dbReference type="Proteomes" id="UP000598820">
    <property type="component" value="Unassembled WGS sequence"/>
</dbReference>
<dbReference type="SUPFAM" id="SSF52266">
    <property type="entry name" value="SGNH hydrolase"/>
    <property type="match status" value="1"/>
</dbReference>
<comment type="caution">
    <text evidence="3">The sequence shown here is derived from an EMBL/GenBank/DDBJ whole genome shotgun (WGS) entry which is preliminary data.</text>
</comment>
<sequence>MLRYVLLFLLPIFAFAQENKFEGEIQAFEKADKTSPPPQRPIVFTGSSSIRLWENLGNYFPNKNVLNRGFGGSTLTDVIHFADRAIVAYAPKQIVLYAGENDAATGATGQQIYERFVTLFEKVRKKLPDATFTFISIKPSPSRRKYFPEIDAGNRLIQEFLAKQKKTQFVDIRPVMLLKNGQPVPELFKSDSLHMLPAGYERWAKVLGPYLQ</sequence>
<dbReference type="InterPro" id="IPR051532">
    <property type="entry name" value="Ester_Hydrolysis_Enzymes"/>
</dbReference>
<keyword evidence="4" id="KW-1185">Reference proteome</keyword>
<evidence type="ECO:0000313" key="4">
    <source>
        <dbReference type="Proteomes" id="UP000598820"/>
    </source>
</evidence>
<dbReference type="InterPro" id="IPR013830">
    <property type="entry name" value="SGNH_hydro"/>
</dbReference>